<evidence type="ECO:0000313" key="3">
    <source>
        <dbReference type="Proteomes" id="UP000049855"/>
    </source>
</evidence>
<sequence length="59" mass="7195">MYLLEQYEDRGEKTFTLPLNRNELADFLYVSRPALSREIGRMRDEEIIDFYRTSIKLMF</sequence>
<evidence type="ECO:0000313" key="2">
    <source>
        <dbReference type="EMBL" id="CQR73414.1"/>
    </source>
</evidence>
<reference evidence="3" key="1">
    <citation type="submission" date="2015-03" db="EMBL/GenBank/DDBJ databases">
        <authorList>
            <person name="Nijsse Bart"/>
        </authorList>
    </citation>
    <scope>NUCLEOTIDE SEQUENCE [LARGE SCALE GENOMIC DNA]</scope>
</reference>
<dbReference type="GO" id="GO:0003677">
    <property type="term" value="F:DNA binding"/>
    <property type="evidence" value="ECO:0007669"/>
    <property type="project" value="InterPro"/>
</dbReference>
<organism evidence="2 3">
    <name type="scientific">Sporomusa ovata</name>
    <dbReference type="NCBI Taxonomy" id="2378"/>
    <lineage>
        <taxon>Bacteria</taxon>
        <taxon>Bacillati</taxon>
        <taxon>Bacillota</taxon>
        <taxon>Negativicutes</taxon>
        <taxon>Selenomonadales</taxon>
        <taxon>Sporomusaceae</taxon>
        <taxon>Sporomusa</taxon>
    </lineage>
</organism>
<dbReference type="Proteomes" id="UP000049855">
    <property type="component" value="Unassembled WGS sequence"/>
</dbReference>
<evidence type="ECO:0000259" key="1">
    <source>
        <dbReference type="PROSITE" id="PS51063"/>
    </source>
</evidence>
<dbReference type="SUPFAM" id="SSF46785">
    <property type="entry name" value="Winged helix' DNA-binding domain"/>
    <property type="match status" value="1"/>
</dbReference>
<protein>
    <submittedName>
        <fullName evidence="2">Hcp transcriptional regulator HcpR (Crp/Fnr family)</fullName>
    </submittedName>
</protein>
<feature type="domain" description="HTH crp-type" evidence="1">
    <location>
        <begin position="1"/>
        <end position="59"/>
    </location>
</feature>
<accession>A0A0U1L3C8</accession>
<dbReference type="PROSITE" id="PS51063">
    <property type="entry name" value="HTH_CRP_2"/>
    <property type="match status" value="1"/>
</dbReference>
<name>A0A0U1L3C8_9FIRM</name>
<dbReference type="RefSeq" id="WP_028971982.1">
    <property type="nucleotide sequence ID" value="NZ_CTRP01000012.1"/>
</dbReference>
<dbReference type="EMBL" id="CTRP01000012">
    <property type="protein sequence ID" value="CQR73414.1"/>
    <property type="molecule type" value="Genomic_DNA"/>
</dbReference>
<dbReference type="Gene3D" id="2.60.120.10">
    <property type="entry name" value="Jelly Rolls"/>
    <property type="match status" value="1"/>
</dbReference>
<dbReference type="Pfam" id="PF13545">
    <property type="entry name" value="HTH_Crp_2"/>
    <property type="match status" value="1"/>
</dbReference>
<gene>
    <name evidence="2" type="ORF">SpAn4DRAFT_2646</name>
</gene>
<dbReference type="InterPro" id="IPR012318">
    <property type="entry name" value="HTH_CRP"/>
</dbReference>
<keyword evidence="3" id="KW-1185">Reference proteome</keyword>
<proteinExistence type="predicted"/>
<dbReference type="GO" id="GO:0006355">
    <property type="term" value="P:regulation of DNA-templated transcription"/>
    <property type="evidence" value="ECO:0007669"/>
    <property type="project" value="InterPro"/>
</dbReference>
<dbReference type="InterPro" id="IPR014710">
    <property type="entry name" value="RmlC-like_jellyroll"/>
</dbReference>
<dbReference type="InterPro" id="IPR036390">
    <property type="entry name" value="WH_DNA-bd_sf"/>
</dbReference>
<dbReference type="AlphaFoldDB" id="A0A0U1L3C8"/>